<evidence type="ECO:0000313" key="4">
    <source>
        <dbReference type="Proteomes" id="UP000247284"/>
    </source>
</evidence>
<gene>
    <name evidence="3" type="primary">50</name>
    <name evidence="3" type="ORF">PBI_HENDRIX_50</name>
</gene>
<keyword evidence="2" id="KW-0472">Membrane</keyword>
<keyword evidence="2" id="KW-0812">Transmembrane</keyword>
<feature type="compositionally biased region" description="Basic and acidic residues" evidence="1">
    <location>
        <begin position="27"/>
        <end position="38"/>
    </location>
</feature>
<keyword evidence="2" id="KW-1133">Transmembrane helix</keyword>
<evidence type="ECO:0000256" key="2">
    <source>
        <dbReference type="SAM" id="Phobius"/>
    </source>
</evidence>
<feature type="region of interest" description="Disordered" evidence="1">
    <location>
        <begin position="25"/>
        <end position="91"/>
    </location>
</feature>
<accession>A0A2U8UU59</accession>
<organism evidence="3 4">
    <name type="scientific">Microbacterium phage Hendrix</name>
    <dbReference type="NCBI Taxonomy" id="2182341"/>
    <lineage>
        <taxon>Viruses</taxon>
        <taxon>Duplodnaviria</taxon>
        <taxon>Heunggongvirae</taxon>
        <taxon>Uroviricota</taxon>
        <taxon>Caudoviricetes</taxon>
        <taxon>Rogerhendrixvirus</taxon>
        <taxon>Rogerhendrixvirus hendrix</taxon>
    </lineage>
</organism>
<reference evidence="4" key="1">
    <citation type="submission" date="2018-04" db="EMBL/GenBank/DDBJ databases">
        <authorList>
            <person name="Go L.Y."/>
            <person name="Mitchell J.A."/>
        </authorList>
    </citation>
    <scope>NUCLEOTIDE SEQUENCE [LARGE SCALE GENOMIC DNA]</scope>
</reference>
<evidence type="ECO:0000256" key="1">
    <source>
        <dbReference type="SAM" id="MobiDB-lite"/>
    </source>
</evidence>
<name>A0A2U8UU59_9CAUD</name>
<evidence type="ECO:0000313" key="3">
    <source>
        <dbReference type="EMBL" id="AWN07721.1"/>
    </source>
</evidence>
<sequence length="91" mass="9671">MNEGLYFFAGAIVTLAVVGTGVLLRGPSEEQRRREAQRSKRPSTPPPVLGPRGGAGDSGAYRPRGIVRPASPPPRIKHGGIGNPAYRKGKR</sequence>
<dbReference type="Proteomes" id="UP000247284">
    <property type="component" value="Segment"/>
</dbReference>
<protein>
    <submittedName>
        <fullName evidence="3">Uncharacterized protein</fullName>
    </submittedName>
</protein>
<feature type="transmembrane region" description="Helical" evidence="2">
    <location>
        <begin position="6"/>
        <end position="24"/>
    </location>
</feature>
<dbReference type="GeneID" id="54992517"/>
<keyword evidence="4" id="KW-1185">Reference proteome</keyword>
<dbReference type="KEGG" id="vg:54992517"/>
<proteinExistence type="predicted"/>
<dbReference type="RefSeq" id="YP_009801988.1">
    <property type="nucleotide sequence ID" value="NC_047977.1"/>
</dbReference>
<dbReference type="EMBL" id="MH183162">
    <property type="protein sequence ID" value="AWN07721.1"/>
    <property type="molecule type" value="Genomic_DNA"/>
</dbReference>